<feature type="transmembrane region" description="Helical" evidence="8">
    <location>
        <begin position="369"/>
        <end position="389"/>
    </location>
</feature>
<dbReference type="RefSeq" id="WP_265049319.1">
    <property type="nucleotide sequence ID" value="NZ_CP100390.1"/>
</dbReference>
<evidence type="ECO:0000313" key="10">
    <source>
        <dbReference type="EMBL" id="UZE97845.1"/>
    </source>
</evidence>
<dbReference type="Proteomes" id="UP001163739">
    <property type="component" value="Chromosome"/>
</dbReference>
<keyword evidence="4" id="KW-0997">Cell inner membrane</keyword>
<accession>A0ABY6N741</accession>
<name>A0ABY6N741_9ALTE</name>
<evidence type="ECO:0000256" key="5">
    <source>
        <dbReference type="ARBA" id="ARBA00022692"/>
    </source>
</evidence>
<dbReference type="PANTHER" id="PTHR23522:SF10">
    <property type="entry name" value="3-PHENYLPROPIONIC ACID TRANSPORTER-RELATED"/>
    <property type="match status" value="1"/>
</dbReference>
<keyword evidence="2" id="KW-0813">Transport</keyword>
<feature type="transmembrane region" description="Helical" evidence="8">
    <location>
        <begin position="339"/>
        <end position="357"/>
    </location>
</feature>
<evidence type="ECO:0000256" key="6">
    <source>
        <dbReference type="ARBA" id="ARBA00022989"/>
    </source>
</evidence>
<feature type="transmembrane region" description="Helical" evidence="8">
    <location>
        <begin position="247"/>
        <end position="267"/>
    </location>
</feature>
<keyword evidence="3" id="KW-1003">Cell membrane</keyword>
<dbReference type="InterPro" id="IPR024989">
    <property type="entry name" value="MFS_assoc_dom"/>
</dbReference>
<dbReference type="InterPro" id="IPR026032">
    <property type="entry name" value="HcaT-like"/>
</dbReference>
<feature type="transmembrane region" description="Helical" evidence="8">
    <location>
        <begin position="279"/>
        <end position="297"/>
    </location>
</feature>
<dbReference type="NCBIfam" id="NF037955">
    <property type="entry name" value="mfs"/>
    <property type="match status" value="1"/>
</dbReference>
<reference evidence="10" key="1">
    <citation type="submission" date="2022-06" db="EMBL/GenBank/DDBJ databases">
        <title>Alkalimarinus sp. nov., isolated from gut of a Alitta virens.</title>
        <authorList>
            <person name="Yang A.I."/>
            <person name="Shin N.-R."/>
        </authorList>
    </citation>
    <scope>NUCLEOTIDE SEQUENCE</scope>
    <source>
        <strain evidence="10">A2M4</strain>
    </source>
</reference>
<evidence type="ECO:0000256" key="7">
    <source>
        <dbReference type="ARBA" id="ARBA00023136"/>
    </source>
</evidence>
<dbReference type="PIRSF" id="PIRSF004925">
    <property type="entry name" value="HcaT"/>
    <property type="match status" value="1"/>
</dbReference>
<dbReference type="EMBL" id="CP100390">
    <property type="protein sequence ID" value="UZE97845.1"/>
    <property type="molecule type" value="Genomic_DNA"/>
</dbReference>
<feature type="domain" description="Major facilitator superfamily (MFS) profile" evidence="9">
    <location>
        <begin position="213"/>
        <end position="396"/>
    </location>
</feature>
<feature type="transmembrane region" description="Helical" evidence="8">
    <location>
        <begin position="54"/>
        <end position="73"/>
    </location>
</feature>
<dbReference type="Pfam" id="PF12832">
    <property type="entry name" value="MFS_1_like"/>
    <property type="match status" value="1"/>
</dbReference>
<dbReference type="CDD" id="cd17335">
    <property type="entry name" value="MFS_MFSD6"/>
    <property type="match status" value="1"/>
</dbReference>
<feature type="transmembrane region" description="Helical" evidence="8">
    <location>
        <begin position="170"/>
        <end position="191"/>
    </location>
</feature>
<dbReference type="InterPro" id="IPR020846">
    <property type="entry name" value="MFS_dom"/>
</dbReference>
<organism evidence="10 11">
    <name type="scientific">Alkalimarinus alittae</name>
    <dbReference type="NCBI Taxonomy" id="2961619"/>
    <lineage>
        <taxon>Bacteria</taxon>
        <taxon>Pseudomonadati</taxon>
        <taxon>Pseudomonadota</taxon>
        <taxon>Gammaproteobacteria</taxon>
        <taxon>Alteromonadales</taxon>
        <taxon>Alteromonadaceae</taxon>
        <taxon>Alkalimarinus</taxon>
    </lineage>
</organism>
<feature type="transmembrane region" description="Helical" evidence="8">
    <location>
        <begin position="203"/>
        <end position="227"/>
    </location>
</feature>
<proteinExistence type="predicted"/>
<dbReference type="InterPro" id="IPR036259">
    <property type="entry name" value="MFS_trans_sf"/>
</dbReference>
<dbReference type="PANTHER" id="PTHR23522">
    <property type="entry name" value="BLL5896 PROTEIN"/>
    <property type="match status" value="1"/>
</dbReference>
<feature type="transmembrane region" description="Helical" evidence="8">
    <location>
        <begin position="108"/>
        <end position="124"/>
    </location>
</feature>
<keyword evidence="11" id="KW-1185">Reference proteome</keyword>
<evidence type="ECO:0000256" key="1">
    <source>
        <dbReference type="ARBA" id="ARBA00004429"/>
    </source>
</evidence>
<gene>
    <name evidence="10" type="ORF">NKI27_08955</name>
</gene>
<dbReference type="SUPFAM" id="SSF103473">
    <property type="entry name" value="MFS general substrate transporter"/>
    <property type="match status" value="1"/>
</dbReference>
<dbReference type="PROSITE" id="PS50850">
    <property type="entry name" value="MFS"/>
    <property type="match status" value="1"/>
</dbReference>
<evidence type="ECO:0000256" key="8">
    <source>
        <dbReference type="SAM" id="Phobius"/>
    </source>
</evidence>
<evidence type="ECO:0000259" key="9">
    <source>
        <dbReference type="PROSITE" id="PS50850"/>
    </source>
</evidence>
<evidence type="ECO:0000256" key="3">
    <source>
        <dbReference type="ARBA" id="ARBA00022475"/>
    </source>
</evidence>
<feature type="transmembrane region" description="Helical" evidence="8">
    <location>
        <begin position="85"/>
        <end position="102"/>
    </location>
</feature>
<feature type="transmembrane region" description="Helical" evidence="8">
    <location>
        <begin position="25"/>
        <end position="42"/>
    </location>
</feature>
<evidence type="ECO:0000256" key="4">
    <source>
        <dbReference type="ARBA" id="ARBA00022519"/>
    </source>
</evidence>
<dbReference type="Gene3D" id="1.20.1250.20">
    <property type="entry name" value="MFS general substrate transporter like domains"/>
    <property type="match status" value="2"/>
</dbReference>
<protein>
    <submittedName>
        <fullName evidence="10">MFS transporter</fullName>
    </submittedName>
</protein>
<keyword evidence="7 8" id="KW-0472">Membrane</keyword>
<feature type="transmembrane region" description="Helical" evidence="8">
    <location>
        <begin position="303"/>
        <end position="327"/>
    </location>
</feature>
<sequence>MSSEDRASCQQDGSDMRLYFKLSSFYFFYFALLGGLAPYWGLYLEDTGFNTIEIAQITSVLMVTKILAPNLWGWVGDHTGKRLELVRYGSLFTFVFFLAFYIDNQFWWFISVMAVFSFFWNAVLPQFEVITLHSLGERRERYSRVRLWGSLGFVASVVLLGIIFDHVSISYLPDFLLGIIAFIGLCSLFRFKQPAYSRQRAKGAFLKALASPLVMSFLLINFLLQLSHGPYYTFYSIYMEDLGYDRSTIGVLWAVGVLAEVLLFFIMHRVMQRFSLRDIVLLSLLLTTLRWLMVGVYSEYLVMVVLAQCLHAASFGAMHAVAIHFVHRYFPVNIHGQGQAIYASVSFGAGGALGAIVSGEIVNAYGSPMAFNLAAVCSGLALLIGIFSFKIKSHSA</sequence>
<keyword evidence="5 8" id="KW-0812">Transmembrane</keyword>
<evidence type="ECO:0000313" key="11">
    <source>
        <dbReference type="Proteomes" id="UP001163739"/>
    </source>
</evidence>
<comment type="subcellular location">
    <subcellularLocation>
        <location evidence="1">Cell inner membrane</location>
        <topology evidence="1">Multi-pass membrane protein</topology>
    </subcellularLocation>
</comment>
<feature type="transmembrane region" description="Helical" evidence="8">
    <location>
        <begin position="145"/>
        <end position="164"/>
    </location>
</feature>
<keyword evidence="6 8" id="KW-1133">Transmembrane helix</keyword>
<evidence type="ECO:0000256" key="2">
    <source>
        <dbReference type="ARBA" id="ARBA00022448"/>
    </source>
</evidence>